<dbReference type="InterPro" id="IPR025110">
    <property type="entry name" value="AMP-bd_C"/>
</dbReference>
<dbReference type="InterPro" id="IPR009081">
    <property type="entry name" value="PP-bd_ACP"/>
</dbReference>
<keyword evidence="3" id="KW-0596">Phosphopantetheine</keyword>
<accession>A0A417YIS6</accession>
<dbReference type="NCBIfam" id="TIGR01733">
    <property type="entry name" value="AA-adenyl-dom"/>
    <property type="match status" value="2"/>
</dbReference>
<dbReference type="SUPFAM" id="SSF47336">
    <property type="entry name" value="ACP-like"/>
    <property type="match status" value="2"/>
</dbReference>
<keyword evidence="5" id="KW-0436">Ligase</keyword>
<comment type="cofactor">
    <cofactor evidence="1">
        <name>pantetheine 4'-phosphate</name>
        <dbReference type="ChEBI" id="CHEBI:47942"/>
    </cofactor>
</comment>
<dbReference type="SUPFAM" id="SSF56801">
    <property type="entry name" value="Acetyl-CoA synthetase-like"/>
    <property type="match status" value="2"/>
</dbReference>
<dbReference type="PROSITE" id="PS50075">
    <property type="entry name" value="CARRIER"/>
    <property type="match status" value="2"/>
</dbReference>
<dbReference type="Gene3D" id="3.30.559.30">
    <property type="entry name" value="Nonribosomal peptide synthetase, condensation domain"/>
    <property type="match status" value="2"/>
</dbReference>
<dbReference type="PANTHER" id="PTHR45527:SF14">
    <property type="entry name" value="PLIPASTATIN SYNTHASE SUBUNIT B"/>
    <property type="match status" value="1"/>
</dbReference>
<dbReference type="Pfam" id="PF00975">
    <property type="entry name" value="Thioesterase"/>
    <property type="match status" value="1"/>
</dbReference>
<dbReference type="InterPro" id="IPR042099">
    <property type="entry name" value="ANL_N_sf"/>
</dbReference>
<dbReference type="NCBIfam" id="NF003417">
    <property type="entry name" value="PRK04813.1"/>
    <property type="match status" value="2"/>
</dbReference>
<dbReference type="InterPro" id="IPR020806">
    <property type="entry name" value="PKS_PP-bd"/>
</dbReference>
<evidence type="ECO:0000256" key="5">
    <source>
        <dbReference type="ARBA" id="ARBA00022598"/>
    </source>
</evidence>
<dbReference type="InterPro" id="IPR010071">
    <property type="entry name" value="AA_adenyl_dom"/>
</dbReference>
<dbReference type="Gene3D" id="3.30.300.30">
    <property type="match status" value="2"/>
</dbReference>
<proteinExistence type="inferred from homology"/>
<dbReference type="InterPro" id="IPR001031">
    <property type="entry name" value="Thioesterase"/>
</dbReference>
<dbReference type="Gene3D" id="3.40.50.980">
    <property type="match status" value="2"/>
</dbReference>
<dbReference type="GO" id="GO:0044550">
    <property type="term" value="P:secondary metabolite biosynthetic process"/>
    <property type="evidence" value="ECO:0007669"/>
    <property type="project" value="UniProtKB-ARBA"/>
</dbReference>
<dbReference type="Gene3D" id="3.40.50.1820">
    <property type="entry name" value="alpha/beta hydrolase"/>
    <property type="match status" value="1"/>
</dbReference>
<comment type="caution">
    <text evidence="8">The sequence shown here is derived from an EMBL/GenBank/DDBJ whole genome shotgun (WGS) entry which is preliminary data.</text>
</comment>
<dbReference type="InterPro" id="IPR045851">
    <property type="entry name" value="AMP-bd_C_sf"/>
</dbReference>
<protein>
    <submittedName>
        <fullName evidence="8">Non-ribosomal peptide synthetase</fullName>
    </submittedName>
</protein>
<dbReference type="FunFam" id="1.10.1200.10:FF:000005">
    <property type="entry name" value="Nonribosomal peptide synthetase 1"/>
    <property type="match status" value="1"/>
</dbReference>
<evidence type="ECO:0000256" key="6">
    <source>
        <dbReference type="ARBA" id="ARBA00023194"/>
    </source>
</evidence>
<sequence>MPRSIVAHHSLTGAQAGIWYAQQLEPENPIYNTAEYVEINGSLQLEHFEKALRQAIEEADSLHTRFGESEDGPWQEVREQRDFSFHFIDVSGEKNPRQAAESWMKVDLAEAIDLTQDLLFKQALFKVSSDQYFWYQRIHHIAADAYGFALIAQRVADIYTSLVYRHPAVDKLGSYQDVLEENEAYLTSEKYMHDRTFWMNRFSDQPDVVSFADTSSRLSNQIIYQTGYVPTDTVDQLKQMANRGSLYEVIVAAVAVYMQRLTSAEDVVLCLPMMCRMGTSSVKVPAMVMNLLPLRLAVRPGMTFSELMQHVQREMHEVRLHQNYRHETLRRDLKLVGGNQRLFGPQINMMPFDYELNFAGSIGKTHKLHTGPVDDLSLNIYDQRDGKGLRVDLNANADIYSEQEIELHLGRLLHVIENIAMTEADVNVSKMNVLLPEEKDNVLYRWNRTSLEQEQVTVQEMFVRQAISTPKSQALIFNEKTLTYSALNEKVNCLAHLLKEHGLGPEKFAVLALPRSEDMVIAILAVLKTGAAYLPIDPDYPSDRIAYMLDDAKPMCILTHQSIQYGLPESEVPNLVLDDLVVQERLAAYANIDFPCVPIAPQRPAYMIYTSGSTGRPKGVVVTAEALMNFLHSMQNRFKLGEEDRLLAVTTIAFDISALEMFLPLISGSSCVIAEKDIVKDPVLLAHLIEESSISVMQATPTHWHALVSSFPQKLRGLRVLVGGEALTANLAEALNELDCEVTNLYGPTETTIWSTAMTLNPKQTGIPSIGCPIGNTQVFVLDSSLQPVPPGMSGDLYIAGKGLARGYFNRPDLTSISFIANPYGSPGDRMYRTGDVVRWGADGRLEYIGRSDHQIKIRGFRIELGEIETFLAKDCTVNQVVAVVREDQLGDKRLIAYLVPETGEEIDLTELRQSARNKLPAHMVPSAFVILDALPLTPNKKIDRKALPEPDIMKGDQSREPRTPQEEILCDLYKQVLGVSQIGIDDSFFDLGGHSLLAAQLVNRIREVFEVEIGIGKIFETPTVATLVKQLDKGKQVRPPIEKAEAQEMIPLSFAQRRLWFLYQLEGPSPTYNIPVVVHLKGTLNYDALRDALVDVVERHQSLRTIFPEEAGASQQLILDTEAAKPVLHVHQIEEVKLNDQLNKAVRYCFNLAEEPAFRVELFEVEADKYVLLLLLHHIVGDGWSLTPLTEDLKRAYVSRCQEEAPKWTALPVQYTDYALWQEKLLDNKQDTKTLADEQLAYWQETLADLPDYLELPTDYSRPLESSYQGETYQFTIRPELHQQLLDIAAQNGVSLFMTLQAGLTALLTRLGAGTDIPLGSPVAGRNDDTLTDLVGLFINTLVLRTDTSGNPSFRELLDRVRTVNINAYENQDLPFERLVEVLNPVRSRSKHPLFQIMLALQNTTAPDLNLPDLESDLSIYSVGAAKFDFTLEFRERFNDIGNADGLDGFLEFSTDLFTEETIVLMVRLLILLLESAVKDQGQPIGRLEILEQEEKQKLLTLGSVKEGMQELSLPSLFEKQAMFHPENIALVIENEKMSYQTLNQKANQLAHLLIAEGVGPEQFVALALPRSFEMIIGLLGILKAGAGYVPLDPNYPSERIAFMLEDVEPKFIITNEAYAAKLPETDVTPSIVLDKKEIVEKLNENKVTNPTDHERVQPLMPLHPAYIIYTSGSTGLPKGVVIPHQNVHRLLTATDQWFQFRADDVWTLFHSYAFDFSVWEMWGALLYGGRLVIVPHTISRSPADFLQLLVQEGVTVLNQTPSAFYQLMQADREQEVIGQNLVLRYVIFGGEALELSRLDDWYERHADDTPKLINMYGITETTVHVTYMELSKRTLSARAASIIGQGIPDLDVFVLDNFLQPVPLGVVGELYISGPGLARGYFGRADLTAGRFVANPYGERGARMYRTGDLACWKDYGVLDYLGRADQQVKIRGFRIELGEIEHVLSEHPQVEQATVISREDQPGDQRLIAYVVLKRNENGEHVDLRHWVAKHLPDYMVPSAFAVIGEFPLTPNGKLDYKALPQPDYTAEMNGRGPRTPQEEVLCNLFMEVLEVPYVGIDDEFFHLGGHSLLAVQLMTRIKETFGIELSIGNLFESPTVAGLAERLEIGDDHNALNVLLPLRRSGSLPPIFCVHPAGGLSWCYAGLIKALKKDFPIYGLQARGISEPGNYPKSLDEMAADYIEQIQRVQPEGPYHLIGWSLGGNVVQAMATKLQQQGEEVALVAMLDAYPNHFLPINNMPDESEAQIALLALGGYDPESFGEKPLELEHVIELLKKDGSALASLDDAVIMNLKKTYVQSVHILSQSEPELFVGDILFFRSTIIPEWFEPIHVNAWEPYVHGTLEAYDIHCRHKDMCQPEPLAEIGEIISEKLNSMYRRILIDS</sequence>
<dbReference type="GO" id="GO:0043041">
    <property type="term" value="P:amino acid activation for nonribosomal peptide biosynthetic process"/>
    <property type="evidence" value="ECO:0007669"/>
    <property type="project" value="TreeGrafter"/>
</dbReference>
<dbReference type="CDD" id="cd12116">
    <property type="entry name" value="A_NRPS_Ta1_like"/>
    <property type="match status" value="1"/>
</dbReference>
<dbReference type="SMART" id="SM00823">
    <property type="entry name" value="PKS_PP"/>
    <property type="match status" value="2"/>
</dbReference>
<name>A0A417YIS6_9BACI</name>
<dbReference type="PROSITE" id="PS00012">
    <property type="entry name" value="PHOSPHOPANTETHEINE"/>
    <property type="match status" value="1"/>
</dbReference>
<keyword evidence="4" id="KW-0597">Phosphoprotein</keyword>
<dbReference type="FunFam" id="3.30.559.30:FF:000001">
    <property type="entry name" value="Non-ribosomal peptide synthetase"/>
    <property type="match status" value="1"/>
</dbReference>
<dbReference type="FunFam" id="3.40.50.980:FF:000001">
    <property type="entry name" value="Non-ribosomal peptide synthetase"/>
    <property type="match status" value="2"/>
</dbReference>
<evidence type="ECO:0000259" key="7">
    <source>
        <dbReference type="PROSITE" id="PS50075"/>
    </source>
</evidence>
<dbReference type="GO" id="GO:0072330">
    <property type="term" value="P:monocarboxylic acid biosynthetic process"/>
    <property type="evidence" value="ECO:0007669"/>
    <property type="project" value="UniProtKB-ARBA"/>
</dbReference>
<dbReference type="Gene3D" id="1.10.1200.10">
    <property type="entry name" value="ACP-like"/>
    <property type="match status" value="1"/>
</dbReference>
<dbReference type="InterPro" id="IPR023213">
    <property type="entry name" value="CAT-like_dom_sf"/>
</dbReference>
<gene>
    <name evidence="8" type="ORF">D1B32_07480</name>
</gene>
<evidence type="ECO:0000256" key="3">
    <source>
        <dbReference type="ARBA" id="ARBA00022450"/>
    </source>
</evidence>
<dbReference type="InterPro" id="IPR020845">
    <property type="entry name" value="AMP-binding_CS"/>
</dbReference>
<dbReference type="FunFam" id="1.10.1200.10:FF:000016">
    <property type="entry name" value="Non-ribosomal peptide synthase"/>
    <property type="match status" value="1"/>
</dbReference>
<evidence type="ECO:0000313" key="9">
    <source>
        <dbReference type="Proteomes" id="UP000285456"/>
    </source>
</evidence>
<dbReference type="Gene3D" id="3.30.559.10">
    <property type="entry name" value="Chloramphenicol acetyltransferase-like domain"/>
    <property type="match status" value="2"/>
</dbReference>
<dbReference type="Pfam" id="PF00550">
    <property type="entry name" value="PP-binding"/>
    <property type="match status" value="2"/>
</dbReference>
<dbReference type="RefSeq" id="WP_118889029.1">
    <property type="nucleotide sequence ID" value="NZ_PHUT01000004.1"/>
</dbReference>
<dbReference type="InterPro" id="IPR036736">
    <property type="entry name" value="ACP-like_sf"/>
</dbReference>
<dbReference type="InterPro" id="IPR006162">
    <property type="entry name" value="Ppantetheine_attach_site"/>
</dbReference>
<dbReference type="InterPro" id="IPR029058">
    <property type="entry name" value="AB_hydrolase_fold"/>
</dbReference>
<evidence type="ECO:0000256" key="4">
    <source>
        <dbReference type="ARBA" id="ARBA00022553"/>
    </source>
</evidence>
<dbReference type="FunFam" id="3.30.559.10:FF:000012">
    <property type="entry name" value="Non-ribosomal peptide synthetase"/>
    <property type="match status" value="1"/>
</dbReference>
<dbReference type="Pfam" id="PF13193">
    <property type="entry name" value="AMP-binding_C"/>
    <property type="match status" value="2"/>
</dbReference>
<dbReference type="GO" id="GO:0008610">
    <property type="term" value="P:lipid biosynthetic process"/>
    <property type="evidence" value="ECO:0007669"/>
    <property type="project" value="UniProtKB-ARBA"/>
</dbReference>
<dbReference type="CDD" id="cd17643">
    <property type="entry name" value="A_NRPS_Cytc1-like"/>
    <property type="match status" value="1"/>
</dbReference>
<evidence type="ECO:0000313" key="8">
    <source>
        <dbReference type="EMBL" id="RHW32880.1"/>
    </source>
</evidence>
<dbReference type="SUPFAM" id="SSF53474">
    <property type="entry name" value="alpha/beta-Hydrolases"/>
    <property type="match status" value="1"/>
</dbReference>
<dbReference type="FunFam" id="3.40.50.980:FF:000002">
    <property type="entry name" value="Enterobactin synthetase component F"/>
    <property type="match status" value="1"/>
</dbReference>
<comment type="similarity">
    <text evidence="2">Belongs to the ATP-dependent AMP-binding enzyme family.</text>
</comment>
<dbReference type="Pfam" id="PF00668">
    <property type="entry name" value="Condensation"/>
    <property type="match status" value="2"/>
</dbReference>
<dbReference type="Gene3D" id="3.40.50.12780">
    <property type="entry name" value="N-terminal domain of ligase-like"/>
    <property type="match status" value="1"/>
</dbReference>
<keyword evidence="9" id="KW-1185">Reference proteome</keyword>
<dbReference type="InterPro" id="IPR001242">
    <property type="entry name" value="Condensation_dom"/>
</dbReference>
<dbReference type="PANTHER" id="PTHR45527">
    <property type="entry name" value="NONRIBOSOMAL PEPTIDE SYNTHETASE"/>
    <property type="match status" value="1"/>
</dbReference>
<evidence type="ECO:0000256" key="2">
    <source>
        <dbReference type="ARBA" id="ARBA00006432"/>
    </source>
</evidence>
<dbReference type="FunFam" id="2.30.38.10:FF:000001">
    <property type="entry name" value="Non-ribosomal peptide synthetase PvdI"/>
    <property type="match status" value="1"/>
</dbReference>
<dbReference type="EMBL" id="QWEH01000004">
    <property type="protein sequence ID" value="RHW32880.1"/>
    <property type="molecule type" value="Genomic_DNA"/>
</dbReference>
<dbReference type="PROSITE" id="PS00455">
    <property type="entry name" value="AMP_BINDING"/>
    <property type="match status" value="2"/>
</dbReference>
<dbReference type="Pfam" id="PF00501">
    <property type="entry name" value="AMP-binding"/>
    <property type="match status" value="2"/>
</dbReference>
<dbReference type="Proteomes" id="UP000285456">
    <property type="component" value="Unassembled WGS sequence"/>
</dbReference>
<dbReference type="SUPFAM" id="SSF52777">
    <property type="entry name" value="CoA-dependent acyltransferases"/>
    <property type="match status" value="4"/>
</dbReference>
<dbReference type="GO" id="GO:0016874">
    <property type="term" value="F:ligase activity"/>
    <property type="evidence" value="ECO:0007669"/>
    <property type="project" value="UniProtKB-KW"/>
</dbReference>
<dbReference type="GO" id="GO:0031177">
    <property type="term" value="F:phosphopantetheine binding"/>
    <property type="evidence" value="ECO:0007669"/>
    <property type="project" value="InterPro"/>
</dbReference>
<dbReference type="FunFam" id="3.40.50.12780:FF:000012">
    <property type="entry name" value="Non-ribosomal peptide synthetase"/>
    <property type="match status" value="2"/>
</dbReference>
<keyword evidence="6" id="KW-0045">Antibiotic biosynthesis</keyword>
<dbReference type="GO" id="GO:0017000">
    <property type="term" value="P:antibiotic biosynthetic process"/>
    <property type="evidence" value="ECO:0007669"/>
    <property type="project" value="UniProtKB-KW"/>
</dbReference>
<dbReference type="CDD" id="cd19538">
    <property type="entry name" value="LCL_NRPS"/>
    <property type="match status" value="1"/>
</dbReference>
<evidence type="ECO:0000256" key="1">
    <source>
        <dbReference type="ARBA" id="ARBA00001957"/>
    </source>
</evidence>
<dbReference type="InterPro" id="IPR000873">
    <property type="entry name" value="AMP-dep_synth/lig_dom"/>
</dbReference>
<organism evidence="8 9">
    <name type="scientific">Oceanobacillus profundus</name>
    <dbReference type="NCBI Taxonomy" id="372463"/>
    <lineage>
        <taxon>Bacteria</taxon>
        <taxon>Bacillati</taxon>
        <taxon>Bacillota</taxon>
        <taxon>Bacilli</taxon>
        <taxon>Bacillales</taxon>
        <taxon>Bacillaceae</taxon>
        <taxon>Oceanobacillus</taxon>
    </lineage>
</organism>
<dbReference type="OrthoDB" id="9765680at2"/>
<feature type="domain" description="Carrier" evidence="7">
    <location>
        <begin position="2036"/>
        <end position="2111"/>
    </location>
</feature>
<dbReference type="FunFam" id="3.30.300.30:FF:000010">
    <property type="entry name" value="Enterobactin synthetase component F"/>
    <property type="match status" value="2"/>
</dbReference>
<dbReference type="Gene3D" id="2.30.38.10">
    <property type="entry name" value="Luciferase, Domain 3"/>
    <property type="match status" value="1"/>
</dbReference>
<feature type="domain" description="Carrier" evidence="7">
    <location>
        <begin position="961"/>
        <end position="1036"/>
    </location>
</feature>
<dbReference type="GO" id="GO:0005829">
    <property type="term" value="C:cytosol"/>
    <property type="evidence" value="ECO:0007669"/>
    <property type="project" value="TreeGrafter"/>
</dbReference>
<reference evidence="8 9" key="1">
    <citation type="journal article" date="2007" name="Int. J. Syst. Evol. Microbiol.">
        <title>Oceanobacillus profundus sp. nov., isolated from a deep-sea sediment core.</title>
        <authorList>
            <person name="Kim Y.G."/>
            <person name="Choi D.H."/>
            <person name="Hyun S."/>
            <person name="Cho B.C."/>
        </authorList>
    </citation>
    <scope>NUCLEOTIDE SEQUENCE [LARGE SCALE GENOMIC DNA]</scope>
    <source>
        <strain evidence="8 9">DSM 18246</strain>
    </source>
</reference>